<keyword evidence="1" id="KW-0175">Coiled coil</keyword>
<proteinExistence type="predicted"/>
<accession>A0AAV7VJU2</accession>
<keyword evidence="3" id="KW-1185">Reference proteome</keyword>
<organism evidence="2 3">
    <name type="scientific">Pleurodeles waltl</name>
    <name type="common">Iberian ribbed newt</name>
    <dbReference type="NCBI Taxonomy" id="8319"/>
    <lineage>
        <taxon>Eukaryota</taxon>
        <taxon>Metazoa</taxon>
        <taxon>Chordata</taxon>
        <taxon>Craniata</taxon>
        <taxon>Vertebrata</taxon>
        <taxon>Euteleostomi</taxon>
        <taxon>Amphibia</taxon>
        <taxon>Batrachia</taxon>
        <taxon>Caudata</taxon>
        <taxon>Salamandroidea</taxon>
        <taxon>Salamandridae</taxon>
        <taxon>Pleurodelinae</taxon>
        <taxon>Pleurodeles</taxon>
    </lineage>
</organism>
<dbReference type="Proteomes" id="UP001066276">
    <property type="component" value="Chromosome 2_1"/>
</dbReference>
<protein>
    <submittedName>
        <fullName evidence="2">Uncharacterized protein</fullName>
    </submittedName>
</protein>
<comment type="caution">
    <text evidence="2">The sequence shown here is derived from an EMBL/GenBank/DDBJ whole genome shotgun (WGS) entry which is preliminary data.</text>
</comment>
<evidence type="ECO:0000313" key="3">
    <source>
        <dbReference type="Proteomes" id="UP001066276"/>
    </source>
</evidence>
<sequence>MCNQTSKQYFLDNQGSVASSEVIWEAQKTYLRGEIISDVKDQRERSRQKIQDLEGRIMDLEGRYVEQEQETRQDLLHSQKLLQQELTQEARAAWRTT</sequence>
<reference evidence="2" key="1">
    <citation type="journal article" date="2022" name="bioRxiv">
        <title>Sequencing and chromosome-scale assembly of the giantPleurodeles waltlgenome.</title>
        <authorList>
            <person name="Brown T."/>
            <person name="Elewa A."/>
            <person name="Iarovenko S."/>
            <person name="Subramanian E."/>
            <person name="Araus A.J."/>
            <person name="Petzold A."/>
            <person name="Susuki M."/>
            <person name="Suzuki K.-i.T."/>
            <person name="Hayashi T."/>
            <person name="Toyoda A."/>
            <person name="Oliveira C."/>
            <person name="Osipova E."/>
            <person name="Leigh N.D."/>
            <person name="Simon A."/>
            <person name="Yun M.H."/>
        </authorList>
    </citation>
    <scope>NUCLEOTIDE SEQUENCE</scope>
    <source>
        <strain evidence="2">20211129_DDA</strain>
        <tissue evidence="2">Liver</tissue>
    </source>
</reference>
<evidence type="ECO:0000256" key="1">
    <source>
        <dbReference type="SAM" id="Coils"/>
    </source>
</evidence>
<dbReference type="AlphaFoldDB" id="A0AAV7VJU2"/>
<evidence type="ECO:0000313" key="2">
    <source>
        <dbReference type="EMBL" id="KAJ1201012.1"/>
    </source>
</evidence>
<name>A0AAV7VJU2_PLEWA</name>
<dbReference type="EMBL" id="JANPWB010000003">
    <property type="protein sequence ID" value="KAJ1201012.1"/>
    <property type="molecule type" value="Genomic_DNA"/>
</dbReference>
<gene>
    <name evidence="2" type="ORF">NDU88_004828</name>
</gene>
<feature type="coiled-coil region" evidence="1">
    <location>
        <begin position="36"/>
        <end position="70"/>
    </location>
</feature>